<evidence type="ECO:0000256" key="6">
    <source>
        <dbReference type="SAM" id="Phobius"/>
    </source>
</evidence>
<keyword evidence="8" id="KW-1185">Reference proteome</keyword>
<keyword evidence="2 6" id="KW-0812">Transmembrane</keyword>
<name>A0A4V3XAX6_9AGAM</name>
<gene>
    <name evidence="7" type="ORF">EW145_g7263</name>
</gene>
<dbReference type="PANTHER" id="PTHR23507">
    <property type="entry name" value="ZGC:174356"/>
    <property type="match status" value="1"/>
</dbReference>
<dbReference type="InterPro" id="IPR036259">
    <property type="entry name" value="MFS_trans_sf"/>
</dbReference>
<evidence type="ECO:0000256" key="1">
    <source>
        <dbReference type="ARBA" id="ARBA00004141"/>
    </source>
</evidence>
<reference evidence="7 8" key="1">
    <citation type="submission" date="2019-02" db="EMBL/GenBank/DDBJ databases">
        <title>Genome sequencing of the rare red list fungi Phellinidium pouzarii.</title>
        <authorList>
            <person name="Buettner E."/>
            <person name="Kellner H."/>
        </authorList>
    </citation>
    <scope>NUCLEOTIDE SEQUENCE [LARGE SCALE GENOMIC DNA]</scope>
    <source>
        <strain evidence="7 8">DSM 108285</strain>
    </source>
</reference>
<comment type="subcellular location">
    <subcellularLocation>
        <location evidence="1">Membrane</location>
        <topology evidence="1">Multi-pass membrane protein</topology>
    </subcellularLocation>
</comment>
<keyword evidence="3 6" id="KW-1133">Transmembrane helix</keyword>
<feature type="transmembrane region" description="Helical" evidence="6">
    <location>
        <begin position="337"/>
        <end position="357"/>
    </location>
</feature>
<evidence type="ECO:0000256" key="2">
    <source>
        <dbReference type="ARBA" id="ARBA00022692"/>
    </source>
</evidence>
<sequence>MGPSQSERALHTSRSRSRPPPYLSQGQDALLLPQDSITEEAVELLHEFVHPHHRNDIQVAEDLLLEEGSSPDDDEDWEAMQKRPWYKRPSPWWLLCTMPFSAMAGAACAAPRVEIYTLLACLEHKPEYTVGSQLGNSSISLYGVDDVFSSELEGAYDFPNTELRSSIIDFKSSHAVHGDSAIPNDNTETINKCATDPIVGAATAKLIASLTTTMGILSCLTTAFWGSLSDRFGRLPVMGISILGLLLTLISTLSSSIFFSKRLPGGYWFLLLGPLIEGSLGGFTSGVAAVHAYTADCTSPEKRSRIFSLSLGLLFIGMSLGPSIGGLFIHFTHQTLSVFYFATSIHLLYAILLWTILPESLPPRSMAANRARRARLAEEAQQTEAASVSSGWCVMAVLRLKKVFVFLSPLSIFAPETVDADGYSGKTRRDWSLTLVAGSYGFSALVFASYQYVFQYAAAAFGWTSEEMGYWLSLVGGSRALYLTLVLPLIIKFFNRPKPAIQLPVEPSEPLNATSSTPMSLAAIEHPHRQHTQTTSAKLAPHTPSFDLALARGSLVLEVVCYSLIPLAPNVYSFSACSMLAAWGRRLQPRCAGARAGTVRAPTCHARRGGDRSPLRRDERRASDVIFGPSMYGLTYMKTVATYPKTIFWVSSCCLTVSLIFICLVRLPRPASGHTEDVEGSADAHVDRESTLIDAVGADTEEQIRGRNPVKVSVEPLTE</sequence>
<accession>A0A4V3XAX6</accession>
<evidence type="ECO:0000256" key="4">
    <source>
        <dbReference type="ARBA" id="ARBA00023136"/>
    </source>
</evidence>
<dbReference type="AlphaFoldDB" id="A0A4V3XAX6"/>
<feature type="transmembrane region" description="Helical" evidence="6">
    <location>
        <begin position="206"/>
        <end position="225"/>
    </location>
</feature>
<dbReference type="EMBL" id="SGPK01000685">
    <property type="protein sequence ID" value="THG99442.1"/>
    <property type="molecule type" value="Genomic_DNA"/>
</dbReference>
<evidence type="ECO:0000256" key="3">
    <source>
        <dbReference type="ARBA" id="ARBA00022989"/>
    </source>
</evidence>
<feature type="region of interest" description="Disordered" evidence="5">
    <location>
        <begin position="1"/>
        <end position="26"/>
    </location>
</feature>
<feature type="transmembrane region" description="Helical" evidence="6">
    <location>
        <begin position="647"/>
        <end position="667"/>
    </location>
</feature>
<feature type="transmembrane region" description="Helical" evidence="6">
    <location>
        <begin position="470"/>
        <end position="491"/>
    </location>
</feature>
<feature type="transmembrane region" description="Helical" evidence="6">
    <location>
        <begin position="306"/>
        <end position="331"/>
    </location>
</feature>
<protein>
    <recommendedName>
        <fullName evidence="9">Major facilitator superfamily (MFS) profile domain-containing protein</fullName>
    </recommendedName>
</protein>
<dbReference type="PANTHER" id="PTHR23507:SF1">
    <property type="entry name" value="FI18259P1-RELATED"/>
    <property type="match status" value="1"/>
</dbReference>
<proteinExistence type="predicted"/>
<organism evidence="7 8">
    <name type="scientific">Phellinidium pouzarii</name>
    <dbReference type="NCBI Taxonomy" id="167371"/>
    <lineage>
        <taxon>Eukaryota</taxon>
        <taxon>Fungi</taxon>
        <taxon>Dikarya</taxon>
        <taxon>Basidiomycota</taxon>
        <taxon>Agaricomycotina</taxon>
        <taxon>Agaricomycetes</taxon>
        <taxon>Hymenochaetales</taxon>
        <taxon>Hymenochaetaceae</taxon>
        <taxon>Phellinidium</taxon>
    </lineage>
</organism>
<dbReference type="SUPFAM" id="SSF103473">
    <property type="entry name" value="MFS general substrate transporter"/>
    <property type="match status" value="1"/>
</dbReference>
<comment type="caution">
    <text evidence="7">The sequence shown here is derived from an EMBL/GenBank/DDBJ whole genome shotgun (WGS) entry which is preliminary data.</text>
</comment>
<dbReference type="OrthoDB" id="3026777at2759"/>
<feature type="transmembrane region" description="Helical" evidence="6">
    <location>
        <begin position="266"/>
        <end position="294"/>
    </location>
</feature>
<feature type="transmembrane region" description="Helical" evidence="6">
    <location>
        <begin position="431"/>
        <end position="450"/>
    </location>
</feature>
<dbReference type="Gene3D" id="1.20.1250.20">
    <property type="entry name" value="MFS general substrate transporter like domains"/>
    <property type="match status" value="1"/>
</dbReference>
<evidence type="ECO:0000313" key="7">
    <source>
        <dbReference type="EMBL" id="THG99442.1"/>
    </source>
</evidence>
<evidence type="ECO:0008006" key="9">
    <source>
        <dbReference type="Google" id="ProtNLM"/>
    </source>
</evidence>
<keyword evidence="4 6" id="KW-0472">Membrane</keyword>
<evidence type="ECO:0000313" key="8">
    <source>
        <dbReference type="Proteomes" id="UP000308199"/>
    </source>
</evidence>
<feature type="transmembrane region" description="Helical" evidence="6">
    <location>
        <begin position="237"/>
        <end position="260"/>
    </location>
</feature>
<dbReference type="Pfam" id="PF07690">
    <property type="entry name" value="MFS_1"/>
    <property type="match status" value="1"/>
</dbReference>
<dbReference type="Proteomes" id="UP000308199">
    <property type="component" value="Unassembled WGS sequence"/>
</dbReference>
<dbReference type="GO" id="GO:0016020">
    <property type="term" value="C:membrane"/>
    <property type="evidence" value="ECO:0007669"/>
    <property type="project" value="UniProtKB-SubCell"/>
</dbReference>
<evidence type="ECO:0000256" key="5">
    <source>
        <dbReference type="SAM" id="MobiDB-lite"/>
    </source>
</evidence>
<dbReference type="InterPro" id="IPR011701">
    <property type="entry name" value="MFS"/>
</dbReference>
<dbReference type="GO" id="GO:0022857">
    <property type="term" value="F:transmembrane transporter activity"/>
    <property type="evidence" value="ECO:0007669"/>
    <property type="project" value="InterPro"/>
</dbReference>